<evidence type="ECO:0000256" key="8">
    <source>
        <dbReference type="ARBA" id="ARBA00023136"/>
    </source>
</evidence>
<dbReference type="Proteomes" id="UP001597100">
    <property type="component" value="Unassembled WGS sequence"/>
</dbReference>
<evidence type="ECO:0000256" key="1">
    <source>
        <dbReference type="ARBA" id="ARBA00004651"/>
    </source>
</evidence>
<dbReference type="InterPro" id="IPR001185">
    <property type="entry name" value="MS_channel"/>
</dbReference>
<feature type="transmembrane region" description="Helical" evidence="10">
    <location>
        <begin position="79"/>
        <end position="102"/>
    </location>
</feature>
<dbReference type="SUPFAM" id="SSF81330">
    <property type="entry name" value="Gated mechanosensitive channel"/>
    <property type="match status" value="1"/>
</dbReference>
<dbReference type="Gene3D" id="1.10.1200.120">
    <property type="entry name" value="Large-conductance mechanosensitive channel, MscL, domain 1"/>
    <property type="match status" value="1"/>
</dbReference>
<comment type="function">
    <text evidence="10">Channel that opens in response to stretch forces in the membrane lipid bilayer. May participate in the regulation of osmotic pressure changes within the cell.</text>
</comment>
<dbReference type="EMBL" id="JBHTJP010000032">
    <property type="protein sequence ID" value="MFD0975597.1"/>
    <property type="molecule type" value="Genomic_DNA"/>
</dbReference>
<comment type="caution">
    <text evidence="11">The sequence shown here is derived from an EMBL/GenBank/DDBJ whole genome shotgun (WGS) entry which is preliminary data.</text>
</comment>
<name>A0ABW3IC54_9FLAO</name>
<feature type="transmembrane region" description="Helical" evidence="10">
    <location>
        <begin position="20"/>
        <end position="41"/>
    </location>
</feature>
<dbReference type="InterPro" id="IPR036019">
    <property type="entry name" value="MscL_channel"/>
</dbReference>
<comment type="subcellular location">
    <subcellularLocation>
        <location evidence="1 10">Cell membrane</location>
        <topology evidence="1 10">Multi-pass membrane protein</topology>
    </subcellularLocation>
</comment>
<keyword evidence="3 10" id="KW-0813">Transport</keyword>
<evidence type="ECO:0000256" key="7">
    <source>
        <dbReference type="ARBA" id="ARBA00023065"/>
    </source>
</evidence>
<evidence type="ECO:0000256" key="2">
    <source>
        <dbReference type="ARBA" id="ARBA00007254"/>
    </source>
</evidence>
<sequence>MGLLKEFKEFAIKGNMIDMAVGIIIGTAFNKVLTVLVQQIIMPPLSMMTAGINYADRKYILREASPAIDGSSKTEEISIGYGLLIEVLIDFLVIGFTIFLVVKVMNRFRRKAEDPNNKEVAPARNIQLLENINKLMEEQNDLLKKK</sequence>
<dbReference type="PANTHER" id="PTHR30266:SF2">
    <property type="entry name" value="LARGE-CONDUCTANCE MECHANOSENSITIVE CHANNEL"/>
    <property type="match status" value="1"/>
</dbReference>
<keyword evidence="9 10" id="KW-0407">Ion channel</keyword>
<gene>
    <name evidence="10 11" type="primary">mscL</name>
    <name evidence="11" type="ORF">ACFQ1G_02225</name>
</gene>
<accession>A0ABW3IC54</accession>
<reference evidence="12" key="1">
    <citation type="journal article" date="2019" name="Int. J. Syst. Evol. Microbiol.">
        <title>The Global Catalogue of Microorganisms (GCM) 10K type strain sequencing project: providing services to taxonomists for standard genome sequencing and annotation.</title>
        <authorList>
            <consortium name="The Broad Institute Genomics Platform"/>
            <consortium name="The Broad Institute Genome Sequencing Center for Infectious Disease"/>
            <person name="Wu L."/>
            <person name="Ma J."/>
        </authorList>
    </citation>
    <scope>NUCLEOTIDE SEQUENCE [LARGE SCALE GENOMIC DNA]</scope>
    <source>
        <strain evidence="12">CCUG 60898</strain>
    </source>
</reference>
<dbReference type="NCBIfam" id="TIGR00220">
    <property type="entry name" value="mscL"/>
    <property type="match status" value="1"/>
</dbReference>
<dbReference type="HAMAP" id="MF_00115">
    <property type="entry name" value="MscL"/>
    <property type="match status" value="1"/>
</dbReference>
<keyword evidence="7 10" id="KW-0406">Ion transport</keyword>
<dbReference type="PRINTS" id="PR01264">
    <property type="entry name" value="MECHCHANNEL"/>
</dbReference>
<keyword evidence="8 10" id="KW-0472">Membrane</keyword>
<comment type="similarity">
    <text evidence="2 10">Belongs to the MscL family.</text>
</comment>
<keyword evidence="12" id="KW-1185">Reference proteome</keyword>
<comment type="subunit">
    <text evidence="10">Homopentamer.</text>
</comment>
<evidence type="ECO:0000256" key="4">
    <source>
        <dbReference type="ARBA" id="ARBA00022475"/>
    </source>
</evidence>
<dbReference type="PROSITE" id="PS01327">
    <property type="entry name" value="MSCL"/>
    <property type="match status" value="1"/>
</dbReference>
<proteinExistence type="inferred from homology"/>
<dbReference type="PANTHER" id="PTHR30266">
    <property type="entry name" value="MECHANOSENSITIVE CHANNEL MSCL"/>
    <property type="match status" value="1"/>
</dbReference>
<evidence type="ECO:0000313" key="12">
    <source>
        <dbReference type="Proteomes" id="UP001597100"/>
    </source>
</evidence>
<evidence type="ECO:0000256" key="3">
    <source>
        <dbReference type="ARBA" id="ARBA00022448"/>
    </source>
</evidence>
<dbReference type="Pfam" id="PF01741">
    <property type="entry name" value="MscL"/>
    <property type="match status" value="1"/>
</dbReference>
<dbReference type="NCBIfam" id="NF001843">
    <property type="entry name" value="PRK00567.1-4"/>
    <property type="match status" value="1"/>
</dbReference>
<dbReference type="RefSeq" id="WP_380736633.1">
    <property type="nucleotide sequence ID" value="NZ_JBHTJP010000032.1"/>
</dbReference>
<evidence type="ECO:0000256" key="5">
    <source>
        <dbReference type="ARBA" id="ARBA00022692"/>
    </source>
</evidence>
<dbReference type="InterPro" id="IPR037673">
    <property type="entry name" value="MSC/AndL"/>
</dbReference>
<keyword evidence="5 10" id="KW-0812">Transmembrane</keyword>
<evidence type="ECO:0000256" key="10">
    <source>
        <dbReference type="HAMAP-Rule" id="MF_00115"/>
    </source>
</evidence>
<protein>
    <recommendedName>
        <fullName evidence="10">Large-conductance mechanosensitive channel</fullName>
    </recommendedName>
</protein>
<evidence type="ECO:0000313" key="11">
    <source>
        <dbReference type="EMBL" id="MFD0975597.1"/>
    </source>
</evidence>
<evidence type="ECO:0000256" key="6">
    <source>
        <dbReference type="ARBA" id="ARBA00022989"/>
    </source>
</evidence>
<dbReference type="InterPro" id="IPR019823">
    <property type="entry name" value="Mechanosensitive_channel_CS"/>
</dbReference>
<organism evidence="11 12">
    <name type="scientific">Salinimicrobium gaetbulicola</name>
    <dbReference type="NCBI Taxonomy" id="999702"/>
    <lineage>
        <taxon>Bacteria</taxon>
        <taxon>Pseudomonadati</taxon>
        <taxon>Bacteroidota</taxon>
        <taxon>Flavobacteriia</taxon>
        <taxon>Flavobacteriales</taxon>
        <taxon>Flavobacteriaceae</taxon>
        <taxon>Salinimicrobium</taxon>
    </lineage>
</organism>
<evidence type="ECO:0000256" key="9">
    <source>
        <dbReference type="ARBA" id="ARBA00023303"/>
    </source>
</evidence>
<keyword evidence="4 10" id="KW-1003">Cell membrane</keyword>
<keyword evidence="6 10" id="KW-1133">Transmembrane helix</keyword>